<dbReference type="PANTHER" id="PTHR23028:SF53">
    <property type="entry name" value="ACYL_TRANSF_3 DOMAIN-CONTAINING PROTEIN"/>
    <property type="match status" value="1"/>
</dbReference>
<proteinExistence type="predicted"/>
<sequence length="219" mass="25222">MSSYNSVYIDPNGYLPYLFPEYLGNDTYNRVIEKYPAVPLINKNRTCLEPSIEFPKGGSHACENRKNGTLNVLIIGNSFGHVHYEAIEQALGDKYSVLRFYIHIGCVPLGCASSSECNNYFNTALEFVKKINPDILFIIIAYEPNYKAPIVNIKNDTCLMATNNILSIMSNHTKVIFLPDEQIEFDFQISYEMSKRFNKNMDINDLKQLEKVKFFNFYM</sequence>
<dbReference type="InterPro" id="IPR050879">
    <property type="entry name" value="Acyltransferase_3"/>
</dbReference>
<dbReference type="GO" id="GO:0016020">
    <property type="term" value="C:membrane"/>
    <property type="evidence" value="ECO:0007669"/>
    <property type="project" value="TreeGrafter"/>
</dbReference>
<dbReference type="AlphaFoldDB" id="A0A914CGA1"/>
<evidence type="ECO:0000259" key="1">
    <source>
        <dbReference type="Pfam" id="PF19040"/>
    </source>
</evidence>
<dbReference type="WBParaSite" id="ACRNAN_scaffold10513.g27327.t1">
    <property type="protein sequence ID" value="ACRNAN_scaffold10513.g27327.t1"/>
    <property type="gene ID" value="ACRNAN_scaffold10513.g27327"/>
</dbReference>
<protein>
    <submittedName>
        <fullName evidence="3">SGNH domain-containing protein</fullName>
    </submittedName>
</protein>
<accession>A0A914CGA1</accession>
<organism evidence="2 3">
    <name type="scientific">Acrobeloides nanus</name>
    <dbReference type="NCBI Taxonomy" id="290746"/>
    <lineage>
        <taxon>Eukaryota</taxon>
        <taxon>Metazoa</taxon>
        <taxon>Ecdysozoa</taxon>
        <taxon>Nematoda</taxon>
        <taxon>Chromadorea</taxon>
        <taxon>Rhabditida</taxon>
        <taxon>Tylenchina</taxon>
        <taxon>Cephalobomorpha</taxon>
        <taxon>Cephaloboidea</taxon>
        <taxon>Cephalobidae</taxon>
        <taxon>Acrobeloides</taxon>
    </lineage>
</organism>
<name>A0A914CGA1_9BILA</name>
<dbReference type="Pfam" id="PF19040">
    <property type="entry name" value="SGNH"/>
    <property type="match status" value="1"/>
</dbReference>
<dbReference type="GO" id="GO:0000271">
    <property type="term" value="P:polysaccharide biosynthetic process"/>
    <property type="evidence" value="ECO:0007669"/>
    <property type="project" value="TreeGrafter"/>
</dbReference>
<evidence type="ECO:0000313" key="2">
    <source>
        <dbReference type="Proteomes" id="UP000887540"/>
    </source>
</evidence>
<dbReference type="PANTHER" id="PTHR23028">
    <property type="entry name" value="ACETYLTRANSFERASE"/>
    <property type="match status" value="1"/>
</dbReference>
<dbReference type="Proteomes" id="UP000887540">
    <property type="component" value="Unplaced"/>
</dbReference>
<feature type="domain" description="SGNH" evidence="1">
    <location>
        <begin position="58"/>
        <end position="142"/>
    </location>
</feature>
<evidence type="ECO:0000313" key="3">
    <source>
        <dbReference type="WBParaSite" id="ACRNAN_scaffold10513.g27327.t1"/>
    </source>
</evidence>
<dbReference type="InterPro" id="IPR043968">
    <property type="entry name" value="SGNH"/>
</dbReference>
<reference evidence="3" key="1">
    <citation type="submission" date="2022-11" db="UniProtKB">
        <authorList>
            <consortium name="WormBaseParasite"/>
        </authorList>
    </citation>
    <scope>IDENTIFICATION</scope>
</reference>
<keyword evidence="2" id="KW-1185">Reference proteome</keyword>